<reference evidence="1" key="1">
    <citation type="submission" date="2024-06" db="EMBL/GenBank/DDBJ databases">
        <title>Intestivirid acquisition increases across infancy in a wild primate population.</title>
        <authorList>
            <person name="Schneider-Creas I.A."/>
            <person name="Moya I.L."/>
            <person name="Chiou K.L."/>
            <person name="Baniel A."/>
            <person name="Azanaw Haile A."/>
            <person name="Kebede F."/>
            <person name="Abebe B."/>
            <person name="Snyder-Mackler N."/>
            <person name="Varsani A."/>
        </authorList>
    </citation>
    <scope>NUCLEOTIDE SEQUENCE</scope>
    <source>
        <strain evidence="1">Int_RNL_2018_0288_CRY</strain>
    </source>
</reference>
<protein>
    <submittedName>
        <fullName evidence="1">Uncharacterized protein</fullName>
    </submittedName>
</protein>
<sequence>MAIKEVPVDRRTYYKNFITNSKEKLESLKDRKEELIYEIKAEHASIDESKETYKTVYKIDLDEYSEYKNNAYSKGTFLKITKGMFMNKSNDYELVSDVFALYNLANKQKEIHDIDNKIALLTKLVDITINDYTEILRTYFTIVHKKLILEGCGYYFGKHIGWTCVVRCTIAKQRKKLLDFNATKLREKELIAQGKRIYNAEEAAWCKKNGIEYKAEDKRVYRNDEFCYQVPLINCRLPKGDDMQLKMANYRSRELRGISMDKFIDMANADTGKICELPIDLKTKIILCDKVDKLLYRKYIRNENQKPFTFKSSNWKNR</sequence>
<accession>A0AAU8MKF6</accession>
<organism evidence="1">
    <name type="scientific">Geladintestivirus 2</name>
    <dbReference type="NCBI Taxonomy" id="3233134"/>
    <lineage>
        <taxon>Viruses</taxon>
        <taxon>Duplodnaviria</taxon>
        <taxon>Heunggongvirae</taxon>
        <taxon>Uroviricota</taxon>
        <taxon>Caudoviricetes</taxon>
        <taxon>Crassvirales</taxon>
    </lineage>
</organism>
<proteinExistence type="predicted"/>
<dbReference type="EMBL" id="PP965500">
    <property type="protein sequence ID" value="XCO00570.1"/>
    <property type="molecule type" value="Genomic_DNA"/>
</dbReference>
<evidence type="ECO:0000313" key="1">
    <source>
        <dbReference type="EMBL" id="XCO00570.1"/>
    </source>
</evidence>
<name>A0AAU8MKF6_9CAUD</name>